<dbReference type="RefSeq" id="WP_162085737.1">
    <property type="nucleotide sequence ID" value="NZ_AP021881.1"/>
</dbReference>
<dbReference type="EMBL" id="AP021881">
    <property type="protein sequence ID" value="BBP02040.1"/>
    <property type="molecule type" value="Genomic_DNA"/>
</dbReference>
<protein>
    <submittedName>
        <fullName evidence="6">Transglycosylase</fullName>
    </submittedName>
</protein>
<feature type="domain" description="Lytic transglycosylase superhelical linker" evidence="5">
    <location>
        <begin position="390"/>
        <end position="451"/>
    </location>
</feature>
<dbReference type="KEGG" id="sniv:SFSGTM_27480"/>
<dbReference type="InterPro" id="IPR008939">
    <property type="entry name" value="Lytic_TGlycosylase_superhlx_U"/>
</dbReference>
<dbReference type="PANTHER" id="PTHR37423">
    <property type="entry name" value="SOLUBLE LYTIC MUREIN TRANSGLYCOSYLASE-RELATED"/>
    <property type="match status" value="1"/>
</dbReference>
<evidence type="ECO:0000259" key="4">
    <source>
        <dbReference type="Pfam" id="PF01464"/>
    </source>
</evidence>
<keyword evidence="2 3" id="KW-0732">Signal</keyword>
<dbReference type="SUPFAM" id="SSF48435">
    <property type="entry name" value="Bacterial muramidases"/>
    <property type="match status" value="1"/>
</dbReference>
<name>A0A809SIK3_9PROT</name>
<organism evidence="6 7">
    <name type="scientific">Sulfuriferula nivalis</name>
    <dbReference type="NCBI Taxonomy" id="2675298"/>
    <lineage>
        <taxon>Bacteria</taxon>
        <taxon>Pseudomonadati</taxon>
        <taxon>Pseudomonadota</taxon>
        <taxon>Betaproteobacteria</taxon>
        <taxon>Nitrosomonadales</taxon>
        <taxon>Sulfuricellaceae</taxon>
        <taxon>Sulfuriferula</taxon>
    </lineage>
</organism>
<evidence type="ECO:0000313" key="7">
    <source>
        <dbReference type="Proteomes" id="UP000463939"/>
    </source>
</evidence>
<dbReference type="GO" id="GO:0004553">
    <property type="term" value="F:hydrolase activity, hydrolyzing O-glycosyl compounds"/>
    <property type="evidence" value="ECO:0007669"/>
    <property type="project" value="InterPro"/>
</dbReference>
<feature type="chain" id="PRO_5032609510" evidence="3">
    <location>
        <begin position="19"/>
        <end position="643"/>
    </location>
</feature>
<evidence type="ECO:0000256" key="2">
    <source>
        <dbReference type="ARBA" id="ARBA00022729"/>
    </source>
</evidence>
<dbReference type="Gene3D" id="1.25.20.10">
    <property type="entry name" value="Bacterial muramidases"/>
    <property type="match status" value="1"/>
</dbReference>
<keyword evidence="7" id="KW-1185">Reference proteome</keyword>
<dbReference type="InterPro" id="IPR037061">
    <property type="entry name" value="Lytic_TGlycoase_superhlx_L_sf"/>
</dbReference>
<dbReference type="InterPro" id="IPR008258">
    <property type="entry name" value="Transglycosylase_SLT_dom_1"/>
</dbReference>
<evidence type="ECO:0000259" key="5">
    <source>
        <dbReference type="Pfam" id="PF14718"/>
    </source>
</evidence>
<evidence type="ECO:0000256" key="3">
    <source>
        <dbReference type="SAM" id="SignalP"/>
    </source>
</evidence>
<dbReference type="InterPro" id="IPR023346">
    <property type="entry name" value="Lysozyme-like_dom_sf"/>
</dbReference>
<proteinExistence type="inferred from homology"/>
<dbReference type="InterPro" id="IPR012289">
    <property type="entry name" value="Lytic_TGlycosylase_superhlx_L"/>
</dbReference>
<evidence type="ECO:0000256" key="1">
    <source>
        <dbReference type="ARBA" id="ARBA00007734"/>
    </source>
</evidence>
<dbReference type="SUPFAM" id="SSF53955">
    <property type="entry name" value="Lysozyme-like"/>
    <property type="match status" value="1"/>
</dbReference>
<feature type="signal peptide" evidence="3">
    <location>
        <begin position="1"/>
        <end position="18"/>
    </location>
</feature>
<reference evidence="7" key="1">
    <citation type="submission" date="2019-11" db="EMBL/GenBank/DDBJ databases">
        <title>Isolation and characterization of a novel species in the genus Sulfuriferula.</title>
        <authorList>
            <person name="Mochizuki J."/>
            <person name="Kojima H."/>
            <person name="Fukui M."/>
        </authorList>
    </citation>
    <scope>NUCLEOTIDE SEQUENCE [LARGE SCALE GENOMIC DNA]</scope>
    <source>
        <strain evidence="7">SGTM</strain>
    </source>
</reference>
<dbReference type="Gene3D" id="1.10.1240.20">
    <property type="entry name" value="Lytic transglycosylase, superhelical linker domain"/>
    <property type="match status" value="1"/>
</dbReference>
<dbReference type="GO" id="GO:0042597">
    <property type="term" value="C:periplasmic space"/>
    <property type="evidence" value="ECO:0007669"/>
    <property type="project" value="InterPro"/>
</dbReference>
<accession>A0A809SIK3</accession>
<gene>
    <name evidence="6" type="ORF">SFSGTM_27480</name>
</gene>
<feature type="domain" description="Transglycosylase SLT" evidence="4">
    <location>
        <begin position="469"/>
        <end position="575"/>
    </location>
</feature>
<comment type="similarity">
    <text evidence="1">Belongs to the transglycosylase Slt family.</text>
</comment>
<sequence>MRYLFILLILSLSVLTHADDSKDYLAARDAFRNGQLQKLPAYAARLKDSPLLPYLQYWQLTSQIKTASADDIRYFIDRNSDTPLSNKLRVDWLRLLAQQQDWATYLDLYPLAVNPDLSLQCYALQGRVQQNQPTAITEAKQLWLTNKDLPSACDPLFIGLINGQQISNDNIWQRIRLLLANNNSASAMTWSEYLDTPLTDKQLNLANTNPENFLSSDNLNLKLRDQREIAIYAVTRLATKDAAQAVQQWQLIKDQFPKADRQYTWAQIAYHAARQHLPEAYDWFEHSDLTQLSDEQHAWRVRAALWQGNWRNVQTSILAMPESERNEAAWRYWLARAYKIQNKTLAANTLFVTLSKEYNFYGLLAEEELGATVGNLTINVNVSNDEIAAIQRIPAIQRALALYQMDLRTEANNEWSWATRDFDDRRLLAAAELALQYNWLDRAINTADRTQQLHNFDLRFLAPYRDKAKQYAKESGLDEAWVYGLIRQESRFVSHAKSGVGASGLMQIMPATAHWIAKKLGIKRFQTEDLHDMDTNMQFGMYYLKTIQQSLDNSDVLATAAYNAGPSRARRWRADHAIEGAIYAENIPFSETRDYVKKVISNAIFYARRFDEPETSIKTRLGTITGNNLTCADADSNSPACTN</sequence>
<dbReference type="Proteomes" id="UP000463939">
    <property type="component" value="Chromosome"/>
</dbReference>
<dbReference type="PANTHER" id="PTHR37423:SF5">
    <property type="entry name" value="SOLUBLE LYTIC MUREIN TRANSGLYCOSYLASE"/>
    <property type="match status" value="1"/>
</dbReference>
<dbReference type="Pfam" id="PF14718">
    <property type="entry name" value="SLT_L"/>
    <property type="match status" value="1"/>
</dbReference>
<dbReference type="Pfam" id="PF01464">
    <property type="entry name" value="SLT"/>
    <property type="match status" value="1"/>
</dbReference>
<dbReference type="Gene3D" id="1.10.530.10">
    <property type="match status" value="1"/>
</dbReference>
<dbReference type="CDD" id="cd13401">
    <property type="entry name" value="Slt70-like"/>
    <property type="match status" value="1"/>
</dbReference>
<dbReference type="AlphaFoldDB" id="A0A809SIK3"/>
<evidence type="ECO:0000313" key="6">
    <source>
        <dbReference type="EMBL" id="BBP02040.1"/>
    </source>
</evidence>